<feature type="domain" description="BioF2-like acetyltransferase" evidence="1">
    <location>
        <begin position="160"/>
        <end position="281"/>
    </location>
</feature>
<dbReference type="InterPro" id="IPR038740">
    <property type="entry name" value="BioF2-like_GNAT_dom"/>
</dbReference>
<dbReference type="RefSeq" id="WP_110310175.1">
    <property type="nucleotide sequence ID" value="NZ_QICL01000007.1"/>
</dbReference>
<sequence length="314" mass="36398">MLLRIEKYNAEYKSVWDDFVSSSRNGTFLFYRDYMEYHSDRFTDHSLMFFEKDKLVALLPANTKDSVFYSHQGLTYGGLILSCDTKTPQTIEVINKVADYLRESGVSKIIYKSIPYIYHRHPSQDDLYALFRNNATLLSRTISSTIDLSDKLDYAELRKRQIKKADKLNLTVCESDSFAEFWTVLEQNLKENHKAVATHSLSEIEYLRDKFRNNIRLFCTLKDDKILAGCIIFETDTVAHTQYISASEEGKENGALDLLFDHLINNVFDKKRYFDFGTSTEDNGHFLNEGLISQKEGFGARGVVYDTYQIELTK</sequence>
<comment type="caution">
    <text evidence="2">The sequence shown here is derived from an EMBL/GenBank/DDBJ whole genome shotgun (WGS) entry which is preliminary data.</text>
</comment>
<gene>
    <name evidence="2" type="ORF">CLV62_10737</name>
</gene>
<evidence type="ECO:0000313" key="2">
    <source>
        <dbReference type="EMBL" id="PXV65445.1"/>
    </source>
</evidence>
<name>A0A2V3PX78_9BACT</name>
<dbReference type="EMBL" id="QICL01000007">
    <property type="protein sequence ID" value="PXV65445.1"/>
    <property type="molecule type" value="Genomic_DNA"/>
</dbReference>
<proteinExistence type="predicted"/>
<keyword evidence="2" id="KW-0808">Transferase</keyword>
<reference evidence="2 3" key="1">
    <citation type="submission" date="2018-03" db="EMBL/GenBank/DDBJ databases">
        <title>Genomic Encyclopedia of Archaeal and Bacterial Type Strains, Phase II (KMG-II): from individual species to whole genera.</title>
        <authorList>
            <person name="Goeker M."/>
        </authorList>
    </citation>
    <scope>NUCLEOTIDE SEQUENCE [LARGE SCALE GENOMIC DNA]</scope>
    <source>
        <strain evidence="2 3">DSM 100214</strain>
    </source>
</reference>
<dbReference type="SUPFAM" id="SSF55729">
    <property type="entry name" value="Acyl-CoA N-acyltransferases (Nat)"/>
    <property type="match status" value="1"/>
</dbReference>
<accession>A0A2V3PX78</accession>
<evidence type="ECO:0000259" key="1">
    <source>
        <dbReference type="Pfam" id="PF13480"/>
    </source>
</evidence>
<dbReference type="Gene3D" id="3.40.630.30">
    <property type="match status" value="1"/>
</dbReference>
<dbReference type="InterPro" id="IPR016181">
    <property type="entry name" value="Acyl_CoA_acyltransferase"/>
</dbReference>
<dbReference type="Proteomes" id="UP000247973">
    <property type="component" value="Unassembled WGS sequence"/>
</dbReference>
<dbReference type="Pfam" id="PF13480">
    <property type="entry name" value="Acetyltransf_6"/>
    <property type="match status" value="1"/>
</dbReference>
<organism evidence="2 3">
    <name type="scientific">Dysgonomonas alginatilytica</name>
    <dbReference type="NCBI Taxonomy" id="1605892"/>
    <lineage>
        <taxon>Bacteria</taxon>
        <taxon>Pseudomonadati</taxon>
        <taxon>Bacteroidota</taxon>
        <taxon>Bacteroidia</taxon>
        <taxon>Bacteroidales</taxon>
        <taxon>Dysgonomonadaceae</taxon>
        <taxon>Dysgonomonas</taxon>
    </lineage>
</organism>
<dbReference type="OrthoDB" id="9808687at2"/>
<dbReference type="AlphaFoldDB" id="A0A2V3PX78"/>
<dbReference type="GO" id="GO:0016740">
    <property type="term" value="F:transferase activity"/>
    <property type="evidence" value="ECO:0007669"/>
    <property type="project" value="UniProtKB-KW"/>
</dbReference>
<keyword evidence="3" id="KW-1185">Reference proteome</keyword>
<evidence type="ECO:0000313" key="3">
    <source>
        <dbReference type="Proteomes" id="UP000247973"/>
    </source>
</evidence>
<protein>
    <submittedName>
        <fullName evidence="2">Acetyltransferase (GNAT) family protein</fullName>
    </submittedName>
</protein>